<accession>A0A2T7PEN3</accession>
<keyword evidence="4 5" id="KW-0472">Membrane</keyword>
<dbReference type="Proteomes" id="UP000245119">
    <property type="component" value="Linkage Group LG4"/>
</dbReference>
<organism evidence="6 7">
    <name type="scientific">Pomacea canaliculata</name>
    <name type="common">Golden apple snail</name>
    <dbReference type="NCBI Taxonomy" id="400727"/>
    <lineage>
        <taxon>Eukaryota</taxon>
        <taxon>Metazoa</taxon>
        <taxon>Spiralia</taxon>
        <taxon>Lophotrochozoa</taxon>
        <taxon>Mollusca</taxon>
        <taxon>Gastropoda</taxon>
        <taxon>Caenogastropoda</taxon>
        <taxon>Architaenioglossa</taxon>
        <taxon>Ampullarioidea</taxon>
        <taxon>Ampullariidae</taxon>
        <taxon>Pomacea</taxon>
    </lineage>
</organism>
<name>A0A2T7PEN3_POMCA</name>
<dbReference type="STRING" id="400727.A0A2T7PEN3"/>
<dbReference type="PANTHER" id="PTHR21284:SF12">
    <property type="entry name" value="EG:80H7.2 PROTEIN"/>
    <property type="match status" value="1"/>
</dbReference>
<dbReference type="EMBL" id="PZQS01000004">
    <property type="protein sequence ID" value="PVD31870.1"/>
    <property type="molecule type" value="Genomic_DNA"/>
</dbReference>
<reference evidence="6 7" key="1">
    <citation type="submission" date="2018-04" db="EMBL/GenBank/DDBJ databases">
        <title>The genome of golden apple snail Pomacea canaliculata provides insight into stress tolerance and invasive adaptation.</title>
        <authorList>
            <person name="Liu C."/>
            <person name="Liu B."/>
            <person name="Ren Y."/>
            <person name="Zhang Y."/>
            <person name="Wang H."/>
            <person name="Li S."/>
            <person name="Jiang F."/>
            <person name="Yin L."/>
            <person name="Zhang G."/>
            <person name="Qian W."/>
            <person name="Fan W."/>
        </authorList>
    </citation>
    <scope>NUCLEOTIDE SEQUENCE [LARGE SCALE GENOMIC DNA]</scope>
    <source>
        <strain evidence="6">SZHN2017</strain>
        <tissue evidence="6">Muscle</tissue>
    </source>
</reference>
<keyword evidence="2 5" id="KW-0812">Transmembrane</keyword>
<feature type="transmembrane region" description="Helical" evidence="5">
    <location>
        <begin position="129"/>
        <end position="151"/>
    </location>
</feature>
<evidence type="ECO:0000256" key="1">
    <source>
        <dbReference type="ARBA" id="ARBA00004141"/>
    </source>
</evidence>
<dbReference type="OMA" id="ANFICAF"/>
<dbReference type="Pfam" id="PF13903">
    <property type="entry name" value="Claudin_2"/>
    <property type="match status" value="1"/>
</dbReference>
<feature type="transmembrane region" description="Helical" evidence="5">
    <location>
        <begin position="7"/>
        <end position="33"/>
    </location>
</feature>
<evidence type="ECO:0000256" key="2">
    <source>
        <dbReference type="ARBA" id="ARBA00022692"/>
    </source>
</evidence>
<proteinExistence type="predicted"/>
<protein>
    <recommendedName>
        <fullName evidence="8">MARVEL domain-containing protein</fullName>
    </recommendedName>
</protein>
<evidence type="ECO:0000256" key="3">
    <source>
        <dbReference type="ARBA" id="ARBA00022989"/>
    </source>
</evidence>
<comment type="caution">
    <text evidence="6">The sequence shown here is derived from an EMBL/GenBank/DDBJ whole genome shotgun (WGS) entry which is preliminary data.</text>
</comment>
<evidence type="ECO:0008006" key="8">
    <source>
        <dbReference type="Google" id="ProtNLM"/>
    </source>
</evidence>
<evidence type="ECO:0000313" key="7">
    <source>
        <dbReference type="Proteomes" id="UP000245119"/>
    </source>
</evidence>
<dbReference type="OrthoDB" id="6140671at2759"/>
<dbReference type="InterPro" id="IPR004031">
    <property type="entry name" value="PMP22/EMP/MP20/Claudin"/>
</dbReference>
<evidence type="ECO:0000313" key="6">
    <source>
        <dbReference type="EMBL" id="PVD31870.1"/>
    </source>
</evidence>
<keyword evidence="7" id="KW-1185">Reference proteome</keyword>
<gene>
    <name evidence="6" type="ORF">C0Q70_07294</name>
</gene>
<sequence>MLRRSKVFAIAGFIFSGLALVFLIASFASPYWVESHRNVQPSGFLRMGLWESCFRNYYDTYQITNKRYDGCFTVVSYEFRELRGRFIPTWFQAVEGMVTFSLILQACIVVINIIYFIHCFQIQTELYCIFGAAVANFICAFFLGVSTIMFGVRVGTDRQWLPEPDLNYLSWAYGFCILSAFLSLFGAMAMLTDFFRLRSQAAYDSRGQSYAMSPNSYKY</sequence>
<comment type="subcellular location">
    <subcellularLocation>
        <location evidence="1">Membrane</location>
        <topology evidence="1">Multi-pass membrane protein</topology>
    </subcellularLocation>
</comment>
<dbReference type="GO" id="GO:0016020">
    <property type="term" value="C:membrane"/>
    <property type="evidence" value="ECO:0007669"/>
    <property type="project" value="UniProtKB-SubCell"/>
</dbReference>
<dbReference type="AlphaFoldDB" id="A0A2T7PEN3"/>
<keyword evidence="3 5" id="KW-1133">Transmembrane helix</keyword>
<dbReference type="Gene3D" id="1.20.140.150">
    <property type="match status" value="1"/>
</dbReference>
<dbReference type="PANTHER" id="PTHR21284">
    <property type="entry name" value="EG:80H7.2 PROTEIN"/>
    <property type="match status" value="1"/>
</dbReference>
<evidence type="ECO:0000256" key="5">
    <source>
        <dbReference type="SAM" id="Phobius"/>
    </source>
</evidence>
<evidence type="ECO:0000256" key="4">
    <source>
        <dbReference type="ARBA" id="ARBA00023136"/>
    </source>
</evidence>
<feature type="transmembrane region" description="Helical" evidence="5">
    <location>
        <begin position="171"/>
        <end position="191"/>
    </location>
</feature>
<feature type="transmembrane region" description="Helical" evidence="5">
    <location>
        <begin position="97"/>
        <end position="117"/>
    </location>
</feature>